<dbReference type="AlphaFoldDB" id="A0A2T2NBN1"/>
<dbReference type="PANTHER" id="PTHR31001">
    <property type="entry name" value="UNCHARACTERIZED TRANSCRIPTIONAL REGULATORY PROTEIN"/>
    <property type="match status" value="1"/>
</dbReference>
<feature type="compositionally biased region" description="Pro residues" evidence="4">
    <location>
        <begin position="7"/>
        <end position="19"/>
    </location>
</feature>
<feature type="compositionally biased region" description="Acidic residues" evidence="4">
    <location>
        <begin position="132"/>
        <end position="143"/>
    </location>
</feature>
<feature type="region of interest" description="Disordered" evidence="4">
    <location>
        <begin position="1"/>
        <end position="37"/>
    </location>
</feature>
<feature type="domain" description="Zn(2)-C6 fungal-type" evidence="5">
    <location>
        <begin position="44"/>
        <end position="73"/>
    </location>
</feature>
<dbReference type="CDD" id="cd00067">
    <property type="entry name" value="GAL4"/>
    <property type="match status" value="1"/>
</dbReference>
<sequence length="675" mass="76326">MSGSFPTPSPPQGASPFAPPAAAGDKKSSREQPRIRRRNRLITSCLECRRRKLKCDKASPCSNCTKFSRQCVFIAPGLDPESQARLAEVKEKMGILERTLEDDVARRSRSKSASRSASSSLRPPTLPGQDESYSEQDDDDETRDLEPLSTMTEDAAYYEDEGNDDIVDLGISMGKLRITERVGGFFRPRLSEEASLSLKEIPKTEHGNPLSEQSVEAWMAPGPDYVAPSSTFFFSPGVERTTLMTHLPSKVLVDKLIDHYWQAVHVLARTVHRPTFERQYEMFWRNINTGLEPRISFQAVVYAAMLSSVISMSEERVLTEFGVDKQILVDNIKAGTESALSRANFLRTTKLETLQAFVMYLIPLCRAEVSRAHSALTGTCIRLAECMGLHRDPTTYSSSAVEIHVRRLVWHQICFLDLRTCEATGPRPQIRRDEYDTRFPLNVDDVDLDRAEERGETSITALLSRIQAFKAAMEKTYLPMLNKSIPLHVLAMEMYGILSDRMYLMVLQKFVSNQKYKMPQRLRQIVLSTAVMLLEHSMTIEQQPALAPWAWYVGALHQYHTALLLLSEMYAGERDPAMENRIWRCLDYAFELPASLSGFEKTRLVFEELAGRTEMYAAIRRMRAPTAMPHAGPRNEWDALFGNANMDTDGLVVPPFTFPLFSAADLQWLPQGGLQ</sequence>
<dbReference type="SMART" id="SM00906">
    <property type="entry name" value="Fungal_trans"/>
    <property type="match status" value="1"/>
</dbReference>
<dbReference type="Pfam" id="PF04082">
    <property type="entry name" value="Fungal_trans"/>
    <property type="match status" value="1"/>
</dbReference>
<feature type="region of interest" description="Disordered" evidence="4">
    <location>
        <begin position="100"/>
        <end position="150"/>
    </location>
</feature>
<dbReference type="GO" id="GO:0008270">
    <property type="term" value="F:zinc ion binding"/>
    <property type="evidence" value="ECO:0007669"/>
    <property type="project" value="InterPro"/>
</dbReference>
<reference evidence="6 7" key="1">
    <citation type="journal article" date="2018" name="Front. Microbiol.">
        <title>Genome-Wide Analysis of Corynespora cassiicola Leaf Fall Disease Putative Effectors.</title>
        <authorList>
            <person name="Lopez D."/>
            <person name="Ribeiro S."/>
            <person name="Label P."/>
            <person name="Fumanal B."/>
            <person name="Venisse J.S."/>
            <person name="Kohler A."/>
            <person name="de Oliveira R.R."/>
            <person name="Labutti K."/>
            <person name="Lipzen A."/>
            <person name="Lail K."/>
            <person name="Bauer D."/>
            <person name="Ohm R.A."/>
            <person name="Barry K.W."/>
            <person name="Spatafora J."/>
            <person name="Grigoriev I.V."/>
            <person name="Martin F.M."/>
            <person name="Pujade-Renaud V."/>
        </authorList>
    </citation>
    <scope>NUCLEOTIDE SEQUENCE [LARGE SCALE GENOMIC DNA]</scope>
    <source>
        <strain evidence="6 7">Philippines</strain>
    </source>
</reference>
<proteinExistence type="predicted"/>
<dbReference type="Proteomes" id="UP000240883">
    <property type="component" value="Unassembled WGS sequence"/>
</dbReference>
<keyword evidence="7" id="KW-1185">Reference proteome</keyword>
<feature type="compositionally biased region" description="Basic and acidic residues" evidence="4">
    <location>
        <begin position="24"/>
        <end position="34"/>
    </location>
</feature>
<accession>A0A2T2NBN1</accession>
<dbReference type="STRING" id="1448308.A0A2T2NBN1"/>
<evidence type="ECO:0000313" key="7">
    <source>
        <dbReference type="Proteomes" id="UP000240883"/>
    </source>
</evidence>
<protein>
    <submittedName>
        <fullName evidence="6">Fungal-specific transcription factor domain-containing protein</fullName>
    </submittedName>
</protein>
<comment type="subcellular location">
    <subcellularLocation>
        <location evidence="1">Nucleus</location>
    </subcellularLocation>
</comment>
<evidence type="ECO:0000256" key="2">
    <source>
        <dbReference type="ARBA" id="ARBA00022723"/>
    </source>
</evidence>
<dbReference type="EMBL" id="KZ678141">
    <property type="protein sequence ID" value="PSN62837.1"/>
    <property type="molecule type" value="Genomic_DNA"/>
</dbReference>
<dbReference type="OrthoDB" id="424974at2759"/>
<dbReference type="PANTHER" id="PTHR31001:SF40">
    <property type="entry name" value="ZN(II)2CYS6 TRANSCRIPTION FACTOR (EUROFUNG)"/>
    <property type="match status" value="1"/>
</dbReference>
<dbReference type="GO" id="GO:0003677">
    <property type="term" value="F:DNA binding"/>
    <property type="evidence" value="ECO:0007669"/>
    <property type="project" value="InterPro"/>
</dbReference>
<dbReference type="SMART" id="SM00066">
    <property type="entry name" value="GAL4"/>
    <property type="match status" value="1"/>
</dbReference>
<evidence type="ECO:0000313" key="6">
    <source>
        <dbReference type="EMBL" id="PSN62837.1"/>
    </source>
</evidence>
<dbReference type="GO" id="GO:0005634">
    <property type="term" value="C:nucleus"/>
    <property type="evidence" value="ECO:0007669"/>
    <property type="project" value="UniProtKB-SubCell"/>
</dbReference>
<name>A0A2T2NBN1_CORCC</name>
<dbReference type="GO" id="GO:0000981">
    <property type="term" value="F:DNA-binding transcription factor activity, RNA polymerase II-specific"/>
    <property type="evidence" value="ECO:0007669"/>
    <property type="project" value="InterPro"/>
</dbReference>
<dbReference type="Gene3D" id="4.10.240.10">
    <property type="entry name" value="Zn(2)-C6 fungal-type DNA-binding domain"/>
    <property type="match status" value="1"/>
</dbReference>
<dbReference type="InterPro" id="IPR050613">
    <property type="entry name" value="Sec_Metabolite_Reg"/>
</dbReference>
<evidence type="ECO:0000259" key="5">
    <source>
        <dbReference type="PROSITE" id="PS50048"/>
    </source>
</evidence>
<organism evidence="6 7">
    <name type="scientific">Corynespora cassiicola Philippines</name>
    <dbReference type="NCBI Taxonomy" id="1448308"/>
    <lineage>
        <taxon>Eukaryota</taxon>
        <taxon>Fungi</taxon>
        <taxon>Dikarya</taxon>
        <taxon>Ascomycota</taxon>
        <taxon>Pezizomycotina</taxon>
        <taxon>Dothideomycetes</taxon>
        <taxon>Pleosporomycetidae</taxon>
        <taxon>Pleosporales</taxon>
        <taxon>Corynesporascaceae</taxon>
        <taxon>Corynespora</taxon>
    </lineage>
</organism>
<dbReference type="PROSITE" id="PS00463">
    <property type="entry name" value="ZN2_CY6_FUNGAL_1"/>
    <property type="match status" value="1"/>
</dbReference>
<keyword evidence="3" id="KW-0539">Nucleus</keyword>
<dbReference type="InterPro" id="IPR036864">
    <property type="entry name" value="Zn2-C6_fun-type_DNA-bd_sf"/>
</dbReference>
<dbReference type="CDD" id="cd12148">
    <property type="entry name" value="fungal_TF_MHR"/>
    <property type="match status" value="1"/>
</dbReference>
<evidence type="ECO:0000256" key="1">
    <source>
        <dbReference type="ARBA" id="ARBA00004123"/>
    </source>
</evidence>
<dbReference type="InterPro" id="IPR007219">
    <property type="entry name" value="XnlR_reg_dom"/>
</dbReference>
<dbReference type="PROSITE" id="PS50048">
    <property type="entry name" value="ZN2_CY6_FUNGAL_2"/>
    <property type="match status" value="1"/>
</dbReference>
<dbReference type="GO" id="GO:0006351">
    <property type="term" value="P:DNA-templated transcription"/>
    <property type="evidence" value="ECO:0007669"/>
    <property type="project" value="InterPro"/>
</dbReference>
<evidence type="ECO:0000256" key="4">
    <source>
        <dbReference type="SAM" id="MobiDB-lite"/>
    </source>
</evidence>
<dbReference type="Pfam" id="PF00172">
    <property type="entry name" value="Zn_clus"/>
    <property type="match status" value="1"/>
</dbReference>
<dbReference type="InterPro" id="IPR001138">
    <property type="entry name" value="Zn2Cys6_DnaBD"/>
</dbReference>
<keyword evidence="2" id="KW-0479">Metal-binding</keyword>
<gene>
    <name evidence="6" type="ORF">BS50DRAFT_501675</name>
</gene>
<evidence type="ECO:0000256" key="3">
    <source>
        <dbReference type="ARBA" id="ARBA00023242"/>
    </source>
</evidence>
<dbReference type="SUPFAM" id="SSF57701">
    <property type="entry name" value="Zn2/Cys6 DNA-binding domain"/>
    <property type="match status" value="1"/>
</dbReference>